<dbReference type="Gene3D" id="1.20.1050.10">
    <property type="match status" value="1"/>
</dbReference>
<sequence>MATLNLLKAQRPFFTGNSSEDNAQVLADPNSTYQLMYLDIGCVGATARDMLAFGKANWSSYVPDEKEWDSGNIPAPFKVMPVLTITAPSTGKEVVIAESIPVDHFLAKKFNLLGNNEWEEYTIKALYNNIHHLRERSFTRMTFAFWDRKQEGFDYHLKTILPNFIANHEFHLRANGSNGHYLGDKLSLADIHLVNLMDHFVTLPVGEDLMVQFKKSELIMKVKERVEANPEIAAWKASAEWKRFNQGSIDMYADSAPPGYKQPAATDEK</sequence>
<dbReference type="InterPro" id="IPR050213">
    <property type="entry name" value="GST_superfamily"/>
</dbReference>
<dbReference type="InterPro" id="IPR004046">
    <property type="entry name" value="GST_C"/>
</dbReference>
<evidence type="ECO:0000313" key="2">
    <source>
        <dbReference type="EMBL" id="KAG0292572.1"/>
    </source>
</evidence>
<dbReference type="PANTHER" id="PTHR11571:SF150">
    <property type="entry name" value="GLUTATHIONE S-TRANSFERASE"/>
    <property type="match status" value="1"/>
</dbReference>
<feature type="domain" description="GST C-terminal" evidence="1">
    <location>
        <begin position="116"/>
        <end position="248"/>
    </location>
</feature>
<dbReference type="InterPro" id="IPR010987">
    <property type="entry name" value="Glutathione-S-Trfase_C-like"/>
</dbReference>
<dbReference type="PROSITE" id="PS50405">
    <property type="entry name" value="GST_CTER"/>
    <property type="match status" value="1"/>
</dbReference>
<gene>
    <name evidence="2" type="primary">GSTS1_1</name>
    <name evidence="2" type="ORF">BGZ96_003995</name>
</gene>
<protein>
    <submittedName>
        <fullName evidence="2">Glutathione S-transferase S1</fullName>
    </submittedName>
</protein>
<dbReference type="InterPro" id="IPR036282">
    <property type="entry name" value="Glutathione-S-Trfase_C_sf"/>
</dbReference>
<dbReference type="Pfam" id="PF14497">
    <property type="entry name" value="GST_C_3"/>
    <property type="match status" value="1"/>
</dbReference>
<evidence type="ECO:0000259" key="1">
    <source>
        <dbReference type="PROSITE" id="PS50405"/>
    </source>
</evidence>
<proteinExistence type="predicted"/>
<reference evidence="2 3" key="1">
    <citation type="journal article" date="2020" name="Fungal Divers.">
        <title>Resolving the Mortierellaceae phylogeny through synthesis of multi-gene phylogenetics and phylogenomics.</title>
        <authorList>
            <person name="Vandepol N."/>
            <person name="Liber J."/>
            <person name="Desiro A."/>
            <person name="Na H."/>
            <person name="Kennedy M."/>
            <person name="Barry K."/>
            <person name="Grigoriev I.V."/>
            <person name="Miller A.N."/>
            <person name="O'Donnell K."/>
            <person name="Stajich J.E."/>
            <person name="Bonito G."/>
        </authorList>
    </citation>
    <scope>NUCLEOTIDE SEQUENCE [LARGE SCALE GENOMIC DNA]</scope>
    <source>
        <strain evidence="2 3">AD045</strain>
    </source>
</reference>
<dbReference type="PANTHER" id="PTHR11571">
    <property type="entry name" value="GLUTATHIONE S-TRANSFERASE"/>
    <property type="match status" value="1"/>
</dbReference>
<keyword evidence="3" id="KW-1185">Reference proteome</keyword>
<accession>A0ABQ7K817</accession>
<evidence type="ECO:0000313" key="3">
    <source>
        <dbReference type="Proteomes" id="UP001194696"/>
    </source>
</evidence>
<dbReference type="SUPFAM" id="SSF47616">
    <property type="entry name" value="GST C-terminal domain-like"/>
    <property type="match status" value="1"/>
</dbReference>
<dbReference type="Gene3D" id="3.40.30.10">
    <property type="entry name" value="Glutaredoxin"/>
    <property type="match status" value="1"/>
</dbReference>
<organism evidence="2 3">
    <name type="scientific">Linnemannia gamsii</name>
    <dbReference type="NCBI Taxonomy" id="64522"/>
    <lineage>
        <taxon>Eukaryota</taxon>
        <taxon>Fungi</taxon>
        <taxon>Fungi incertae sedis</taxon>
        <taxon>Mucoromycota</taxon>
        <taxon>Mortierellomycotina</taxon>
        <taxon>Mortierellomycetes</taxon>
        <taxon>Mortierellales</taxon>
        <taxon>Mortierellaceae</taxon>
        <taxon>Linnemannia</taxon>
    </lineage>
</organism>
<dbReference type="EMBL" id="JAAAIM010000192">
    <property type="protein sequence ID" value="KAG0292572.1"/>
    <property type="molecule type" value="Genomic_DNA"/>
</dbReference>
<name>A0ABQ7K817_9FUNG</name>
<comment type="caution">
    <text evidence="2">The sequence shown here is derived from an EMBL/GenBank/DDBJ whole genome shotgun (WGS) entry which is preliminary data.</text>
</comment>
<dbReference type="Proteomes" id="UP001194696">
    <property type="component" value="Unassembled WGS sequence"/>
</dbReference>